<accession>A0ABR8E764</accession>
<proteinExistence type="predicted"/>
<dbReference type="Proteomes" id="UP000641954">
    <property type="component" value="Unassembled WGS sequence"/>
</dbReference>
<sequence>MAIRPYTSGKITPLHCRKDRAPTGICGLLAEKIAVKAIFQEVDEDIVSFCCDRVCPPQPEHKSIAIGLCICHSLI</sequence>
<dbReference type="EMBL" id="JACJSK010000001">
    <property type="protein sequence ID" value="MBD2542481.1"/>
    <property type="molecule type" value="Genomic_DNA"/>
</dbReference>
<name>A0ABR8E764_9CYAN</name>
<keyword evidence="2" id="KW-1185">Reference proteome</keyword>
<evidence type="ECO:0000313" key="1">
    <source>
        <dbReference type="EMBL" id="MBD2542481.1"/>
    </source>
</evidence>
<reference evidence="1 2" key="1">
    <citation type="journal article" date="2020" name="ISME J.">
        <title>Comparative genomics reveals insights into cyanobacterial evolution and habitat adaptation.</title>
        <authorList>
            <person name="Chen M.Y."/>
            <person name="Teng W.K."/>
            <person name="Zhao L."/>
            <person name="Hu C.X."/>
            <person name="Zhou Y.K."/>
            <person name="Han B.P."/>
            <person name="Song L.R."/>
            <person name="Shu W.S."/>
        </authorList>
    </citation>
    <scope>NUCLEOTIDE SEQUENCE [LARGE SCALE GENOMIC DNA]</scope>
    <source>
        <strain evidence="1 2">FACHB-1370</strain>
    </source>
</reference>
<dbReference type="RefSeq" id="WP_156331746.1">
    <property type="nucleotide sequence ID" value="NZ_JACJSK010000001.1"/>
</dbReference>
<organism evidence="1 2">
    <name type="scientific">Planktothricoides raciborskii FACHB-1370</name>
    <dbReference type="NCBI Taxonomy" id="2949576"/>
    <lineage>
        <taxon>Bacteria</taxon>
        <taxon>Bacillati</taxon>
        <taxon>Cyanobacteriota</taxon>
        <taxon>Cyanophyceae</taxon>
        <taxon>Oscillatoriophycideae</taxon>
        <taxon>Oscillatoriales</taxon>
        <taxon>Oscillatoriaceae</taxon>
        <taxon>Planktothricoides</taxon>
    </lineage>
</organism>
<gene>
    <name evidence="1" type="ORF">H6G72_01045</name>
</gene>
<protein>
    <submittedName>
        <fullName evidence="1">Uncharacterized protein</fullName>
    </submittedName>
</protein>
<comment type="caution">
    <text evidence="1">The sequence shown here is derived from an EMBL/GenBank/DDBJ whole genome shotgun (WGS) entry which is preliminary data.</text>
</comment>
<evidence type="ECO:0000313" key="2">
    <source>
        <dbReference type="Proteomes" id="UP000641954"/>
    </source>
</evidence>